<reference evidence="4 5" key="1">
    <citation type="journal article" date="2021" name="Sci. Rep.">
        <title>Genome sequencing of the multicellular alga Astrephomene provides insights into convergent evolution of germ-soma differentiation.</title>
        <authorList>
            <person name="Yamashita S."/>
            <person name="Yamamoto K."/>
            <person name="Matsuzaki R."/>
            <person name="Suzuki S."/>
            <person name="Yamaguchi H."/>
            <person name="Hirooka S."/>
            <person name="Minakuchi Y."/>
            <person name="Miyagishima S."/>
            <person name="Kawachi M."/>
            <person name="Toyoda A."/>
            <person name="Nozaki H."/>
        </authorList>
    </citation>
    <scope>NUCLEOTIDE SEQUENCE [LARGE SCALE GENOMIC DNA]</scope>
    <source>
        <strain evidence="4 5">NIES-4017</strain>
    </source>
</reference>
<dbReference type="GO" id="GO:0070475">
    <property type="term" value="P:rRNA base methylation"/>
    <property type="evidence" value="ECO:0007669"/>
    <property type="project" value="TreeGrafter"/>
</dbReference>
<dbReference type="GO" id="GO:0005634">
    <property type="term" value="C:nucleus"/>
    <property type="evidence" value="ECO:0007669"/>
    <property type="project" value="TreeGrafter"/>
</dbReference>
<gene>
    <name evidence="4" type="ORF">Agub_g198</name>
</gene>
<proteinExistence type="predicted"/>
<keyword evidence="1" id="KW-0489">Methyltransferase</keyword>
<comment type="caution">
    <text evidence="4">The sequence shown here is derived from an EMBL/GenBank/DDBJ whole genome shotgun (WGS) entry which is preliminary data.</text>
</comment>
<feature type="region of interest" description="Disordered" evidence="3">
    <location>
        <begin position="178"/>
        <end position="199"/>
    </location>
</feature>
<evidence type="ECO:0000256" key="2">
    <source>
        <dbReference type="ARBA" id="ARBA00022679"/>
    </source>
</evidence>
<keyword evidence="2" id="KW-0808">Transferase</keyword>
<dbReference type="InterPro" id="IPR029063">
    <property type="entry name" value="SAM-dependent_MTases_sf"/>
</dbReference>
<evidence type="ECO:0000256" key="1">
    <source>
        <dbReference type="ARBA" id="ARBA00022603"/>
    </source>
</evidence>
<name>A0AAD3DG24_9CHLO</name>
<dbReference type="PANTHER" id="PTHR13393">
    <property type="entry name" value="SAM-DEPENDENT METHYLTRANSFERASE"/>
    <property type="match status" value="1"/>
</dbReference>
<dbReference type="AlphaFoldDB" id="A0AAD3DG24"/>
<feature type="non-terminal residue" evidence="4">
    <location>
        <position position="425"/>
    </location>
</feature>
<accession>A0AAD3DG24</accession>
<evidence type="ECO:0000256" key="3">
    <source>
        <dbReference type="SAM" id="MobiDB-lite"/>
    </source>
</evidence>
<feature type="region of interest" description="Disordered" evidence="3">
    <location>
        <begin position="1"/>
        <end position="24"/>
    </location>
</feature>
<dbReference type="Gene3D" id="3.40.50.150">
    <property type="entry name" value="Vaccinia Virus protein VP39"/>
    <property type="match status" value="1"/>
</dbReference>
<dbReference type="PANTHER" id="PTHR13393:SF0">
    <property type="entry name" value="RNA N6-ADENOSINE-METHYLTRANSFERASE METTL16"/>
    <property type="match status" value="1"/>
</dbReference>
<feature type="region of interest" description="Disordered" evidence="3">
    <location>
        <begin position="335"/>
        <end position="371"/>
    </location>
</feature>
<organism evidence="4 5">
    <name type="scientific">Astrephomene gubernaculifera</name>
    <dbReference type="NCBI Taxonomy" id="47775"/>
    <lineage>
        <taxon>Eukaryota</taxon>
        <taxon>Viridiplantae</taxon>
        <taxon>Chlorophyta</taxon>
        <taxon>core chlorophytes</taxon>
        <taxon>Chlorophyceae</taxon>
        <taxon>CS clade</taxon>
        <taxon>Chlamydomonadales</taxon>
        <taxon>Astrephomenaceae</taxon>
        <taxon>Astrephomene</taxon>
    </lineage>
</organism>
<evidence type="ECO:0000313" key="5">
    <source>
        <dbReference type="Proteomes" id="UP001054857"/>
    </source>
</evidence>
<dbReference type="Proteomes" id="UP001054857">
    <property type="component" value="Unassembled WGS sequence"/>
</dbReference>
<protein>
    <submittedName>
        <fullName evidence="4">Uncharacterized protein</fullName>
    </submittedName>
</protein>
<dbReference type="Pfam" id="PF05971">
    <property type="entry name" value="Methyltransf_10"/>
    <property type="match status" value="1"/>
</dbReference>
<keyword evidence="5" id="KW-1185">Reference proteome</keyword>
<feature type="compositionally biased region" description="Gly residues" evidence="3">
    <location>
        <begin position="1"/>
        <end position="19"/>
    </location>
</feature>
<evidence type="ECO:0000313" key="4">
    <source>
        <dbReference type="EMBL" id="GFR39717.1"/>
    </source>
</evidence>
<feature type="compositionally biased region" description="Gly residues" evidence="3">
    <location>
        <begin position="349"/>
        <end position="371"/>
    </location>
</feature>
<dbReference type="EMBL" id="BMAR01000001">
    <property type="protein sequence ID" value="GFR39717.1"/>
    <property type="molecule type" value="Genomic_DNA"/>
</dbReference>
<feature type="compositionally biased region" description="Low complexity" evidence="3">
    <location>
        <begin position="190"/>
        <end position="199"/>
    </location>
</feature>
<sequence length="425" mass="42967">KAGGGREGGGGSGGEGSGSFRGNEQGILLPAFQDPQETFAFTMCNPPFFESMQEAAQNPNTAFGGTAAEMVCAGGEVAFVMRMLADSELLRGRVHWFSTMVGKKSTLKALRKELHSRHVTALRTTELAQGKTSRWAVAWSWQVHPNKASQPLRRTLTQEEDNSTPTCTTATAAAAAAAAVLPSGQRGRPTQQDATTAAATTAASTAAACASADRDQQQQVDPGSGHVHAEVDVSVGASSSGQQAERAAQQAAARAGAGSLAAAPAAAASVPVLPRRHISFAVQLAAAGSQQGSGGGGAPGLLRRLAGALQERCGCSGVRLDAAAWTVSWPLQVGPFSSSTSGTREGELEGAGGPRGGAGGEKAAGGSGGGGSLASNITARLRIAQQQRGRVEVVATIPNGAPDAAARAFTSLMASLEAFVTRPIS</sequence>
<dbReference type="GO" id="GO:0008168">
    <property type="term" value="F:methyltransferase activity"/>
    <property type="evidence" value="ECO:0007669"/>
    <property type="project" value="UniProtKB-KW"/>
</dbReference>
<dbReference type="InterPro" id="IPR010286">
    <property type="entry name" value="METTL16/RlmF"/>
</dbReference>